<accession>A0A1D7QMQ6</accession>
<evidence type="ECO:0000256" key="1">
    <source>
        <dbReference type="SAM" id="SignalP"/>
    </source>
</evidence>
<keyword evidence="3" id="KW-1185">Reference proteome</keyword>
<dbReference type="KEGG" id="psty:BFS30_23970"/>
<keyword evidence="1" id="KW-0732">Signal</keyword>
<dbReference type="Proteomes" id="UP000094313">
    <property type="component" value="Chromosome"/>
</dbReference>
<dbReference type="RefSeq" id="WP_069381612.1">
    <property type="nucleotide sequence ID" value="NZ_CP017141.1"/>
</dbReference>
<protein>
    <submittedName>
        <fullName evidence="2">Uncharacterized protein</fullName>
    </submittedName>
</protein>
<sequence>MRVVVFFVSLFFLLLCGRQDLHAATSPQRNSYSTSQTLAKSEQLHFVNADHDITIIEEADVDLDEEHVSGEDLKTELLHRTFGLPDRWYLNFFPALILNDYHKHFEIFPPFCGQSSPIYIRQRVLRI</sequence>
<dbReference type="EMBL" id="CP017141">
    <property type="protein sequence ID" value="AOM79950.1"/>
    <property type="molecule type" value="Genomic_DNA"/>
</dbReference>
<feature type="signal peptide" evidence="1">
    <location>
        <begin position="1"/>
        <end position="23"/>
    </location>
</feature>
<feature type="chain" id="PRO_5009098893" evidence="1">
    <location>
        <begin position="24"/>
        <end position="127"/>
    </location>
</feature>
<gene>
    <name evidence="2" type="ORF">BFS30_23970</name>
</gene>
<dbReference type="OrthoDB" id="1367991at2"/>
<dbReference type="AlphaFoldDB" id="A0A1D7QMQ6"/>
<organism evidence="2 3">
    <name type="scientific">Pedobacter steynii</name>
    <dbReference type="NCBI Taxonomy" id="430522"/>
    <lineage>
        <taxon>Bacteria</taxon>
        <taxon>Pseudomonadati</taxon>
        <taxon>Bacteroidota</taxon>
        <taxon>Sphingobacteriia</taxon>
        <taxon>Sphingobacteriales</taxon>
        <taxon>Sphingobacteriaceae</taxon>
        <taxon>Pedobacter</taxon>
    </lineage>
</organism>
<evidence type="ECO:0000313" key="3">
    <source>
        <dbReference type="Proteomes" id="UP000094313"/>
    </source>
</evidence>
<name>A0A1D7QMQ6_9SPHI</name>
<proteinExistence type="predicted"/>
<reference evidence="2 3" key="1">
    <citation type="submission" date="2016-08" db="EMBL/GenBank/DDBJ databases">
        <authorList>
            <person name="Seilhamer J.J."/>
        </authorList>
    </citation>
    <scope>NUCLEOTIDE SEQUENCE [LARGE SCALE GENOMIC DNA]</scope>
    <source>
        <strain evidence="2 3">DX4</strain>
    </source>
</reference>
<evidence type="ECO:0000313" key="2">
    <source>
        <dbReference type="EMBL" id="AOM79950.1"/>
    </source>
</evidence>